<name>M0NPG4_9EURY</name>
<keyword evidence="1 5" id="KW-0489">Methyltransferase</keyword>
<keyword evidence="3" id="KW-0949">S-adenosyl-L-methionine</keyword>
<dbReference type="Pfam" id="PF13649">
    <property type="entry name" value="Methyltransf_25"/>
    <property type="match status" value="1"/>
</dbReference>
<dbReference type="SUPFAM" id="SSF53335">
    <property type="entry name" value="S-adenosyl-L-methionine-dependent methyltransferases"/>
    <property type="match status" value="1"/>
</dbReference>
<evidence type="ECO:0000256" key="1">
    <source>
        <dbReference type="ARBA" id="ARBA00022603"/>
    </source>
</evidence>
<evidence type="ECO:0000259" key="4">
    <source>
        <dbReference type="Pfam" id="PF13649"/>
    </source>
</evidence>
<comment type="caution">
    <text evidence="5">The sequence shown here is derived from an EMBL/GenBank/DDBJ whole genome shotgun (WGS) entry which is preliminary data.</text>
</comment>
<dbReference type="CDD" id="cd02440">
    <property type="entry name" value="AdoMet_MTases"/>
    <property type="match status" value="1"/>
</dbReference>
<keyword evidence="2 5" id="KW-0808">Transferase</keyword>
<dbReference type="RefSeq" id="WP_008006005.1">
    <property type="nucleotide sequence ID" value="NZ_AOJG01000027.1"/>
</dbReference>
<dbReference type="GO" id="GO:0032259">
    <property type="term" value="P:methylation"/>
    <property type="evidence" value="ECO:0007669"/>
    <property type="project" value="UniProtKB-KW"/>
</dbReference>
<accession>M0NPG4</accession>
<evidence type="ECO:0000256" key="3">
    <source>
        <dbReference type="ARBA" id="ARBA00022691"/>
    </source>
</evidence>
<keyword evidence="6" id="KW-1185">Reference proteome</keyword>
<proteinExistence type="predicted"/>
<dbReference type="AlphaFoldDB" id="M0NPG4"/>
<dbReference type="PATRIC" id="fig|1227482.3.peg.1917"/>
<dbReference type="InterPro" id="IPR041698">
    <property type="entry name" value="Methyltransf_25"/>
</dbReference>
<dbReference type="GO" id="GO:0008168">
    <property type="term" value="F:methyltransferase activity"/>
    <property type="evidence" value="ECO:0007669"/>
    <property type="project" value="UniProtKB-KW"/>
</dbReference>
<dbReference type="Proteomes" id="UP000011650">
    <property type="component" value="Unassembled WGS sequence"/>
</dbReference>
<dbReference type="OrthoDB" id="57427at2157"/>
<feature type="domain" description="Methyltransferase" evidence="4">
    <location>
        <begin position="88"/>
        <end position="191"/>
    </location>
</feature>
<evidence type="ECO:0000313" key="5">
    <source>
        <dbReference type="EMBL" id="EMA59852.1"/>
    </source>
</evidence>
<organism evidence="5 6">
    <name type="scientific">Halorubrum lipolyticum DSM 21995</name>
    <dbReference type="NCBI Taxonomy" id="1227482"/>
    <lineage>
        <taxon>Archaea</taxon>
        <taxon>Methanobacteriati</taxon>
        <taxon>Methanobacteriota</taxon>
        <taxon>Stenosarchaea group</taxon>
        <taxon>Halobacteria</taxon>
        <taxon>Halobacteriales</taxon>
        <taxon>Haloferacaceae</taxon>
        <taxon>Halorubrum</taxon>
    </lineage>
</organism>
<dbReference type="Gene3D" id="3.40.50.150">
    <property type="entry name" value="Vaccinia Virus protein VP39"/>
    <property type="match status" value="1"/>
</dbReference>
<dbReference type="PANTHER" id="PTHR43464">
    <property type="entry name" value="METHYLTRANSFERASE"/>
    <property type="match status" value="1"/>
</dbReference>
<dbReference type="PANTHER" id="PTHR43464:SF19">
    <property type="entry name" value="UBIQUINONE BIOSYNTHESIS O-METHYLTRANSFERASE, MITOCHONDRIAL"/>
    <property type="match status" value="1"/>
</dbReference>
<evidence type="ECO:0000256" key="2">
    <source>
        <dbReference type="ARBA" id="ARBA00022679"/>
    </source>
</evidence>
<reference evidence="5 6" key="1">
    <citation type="journal article" date="2014" name="PLoS Genet.">
        <title>Phylogenetically driven sequencing of extremely halophilic archaea reveals strategies for static and dynamic osmo-response.</title>
        <authorList>
            <person name="Becker E.A."/>
            <person name="Seitzer P.M."/>
            <person name="Tritt A."/>
            <person name="Larsen D."/>
            <person name="Krusor M."/>
            <person name="Yao A.I."/>
            <person name="Wu D."/>
            <person name="Madern D."/>
            <person name="Eisen J.A."/>
            <person name="Darling A.E."/>
            <person name="Facciotti M.T."/>
        </authorList>
    </citation>
    <scope>NUCLEOTIDE SEQUENCE [LARGE SCALE GENOMIC DNA]</scope>
    <source>
        <strain evidence="5 6">DSM 21995</strain>
    </source>
</reference>
<protein>
    <submittedName>
        <fullName evidence="5">Type 11 methyltransferase</fullName>
    </submittedName>
</protein>
<dbReference type="EMBL" id="AOJG01000027">
    <property type="protein sequence ID" value="EMA59852.1"/>
    <property type="molecule type" value="Genomic_DNA"/>
</dbReference>
<gene>
    <name evidence="5" type="ORF">C469_09526</name>
</gene>
<evidence type="ECO:0000313" key="6">
    <source>
        <dbReference type="Proteomes" id="UP000011650"/>
    </source>
</evidence>
<dbReference type="STRING" id="1227482.C469_09526"/>
<sequence length="247" mass="26636">MYWFGLYHWRRRFRAVGQGLVVALVGVALARRRSDRASLALGAAAVALGGIRAVRTVSTLFSPPPWRLERYKYDALTRELPLDDAERVLDVGCGTGRSLVGLAPRLPGSATVAGLDVFDDRVILGNGARLARRNARLAGVAVEPIRGDAGSLPFASGAFDIVTACRVLHDLPSERHGDALEELRRVCRADGAVGLLELPLVPDAVDASPERYWRTRVADAGLAIQTVERVPRRDGGEPYIVLVATPA</sequence>
<dbReference type="InterPro" id="IPR029063">
    <property type="entry name" value="SAM-dependent_MTases_sf"/>
</dbReference>